<feature type="transmembrane region" description="Helical" evidence="7">
    <location>
        <begin position="101"/>
        <end position="119"/>
    </location>
</feature>
<accession>A0A9X3Z3P2</accession>
<evidence type="ECO:0000313" key="9">
    <source>
        <dbReference type="Proteomes" id="UP001151071"/>
    </source>
</evidence>
<keyword evidence="2" id="KW-0813">Transport</keyword>
<dbReference type="Pfam" id="PF07690">
    <property type="entry name" value="MFS_1"/>
    <property type="match status" value="1"/>
</dbReference>
<dbReference type="Gene3D" id="1.20.1250.20">
    <property type="entry name" value="MFS general substrate transporter like domains"/>
    <property type="match status" value="1"/>
</dbReference>
<dbReference type="AlphaFoldDB" id="A0A9X3Z3P2"/>
<evidence type="ECO:0000256" key="4">
    <source>
        <dbReference type="ARBA" id="ARBA00022692"/>
    </source>
</evidence>
<feature type="transmembrane region" description="Helical" evidence="7">
    <location>
        <begin position="224"/>
        <end position="251"/>
    </location>
</feature>
<proteinExistence type="predicted"/>
<keyword evidence="9" id="KW-1185">Reference proteome</keyword>
<feature type="transmembrane region" description="Helical" evidence="7">
    <location>
        <begin position="168"/>
        <end position="189"/>
    </location>
</feature>
<dbReference type="RefSeq" id="WP_035300317.1">
    <property type="nucleotide sequence ID" value="NZ_JAPYYP010000012.1"/>
</dbReference>
<feature type="transmembrane region" description="Helical" evidence="7">
    <location>
        <begin position="15"/>
        <end position="38"/>
    </location>
</feature>
<keyword evidence="4 7" id="KW-0812">Transmembrane</keyword>
<keyword evidence="3" id="KW-1003">Cell membrane</keyword>
<comment type="caution">
    <text evidence="8">The sequence shown here is derived from an EMBL/GenBank/DDBJ whole genome shotgun (WGS) entry which is preliminary data.</text>
</comment>
<evidence type="ECO:0000256" key="3">
    <source>
        <dbReference type="ARBA" id="ARBA00022475"/>
    </source>
</evidence>
<feature type="transmembrane region" description="Helical" evidence="7">
    <location>
        <begin position="76"/>
        <end position="95"/>
    </location>
</feature>
<name>A0A9X3Z3P2_9BACL</name>
<dbReference type="Proteomes" id="UP001151071">
    <property type="component" value="Unassembled WGS sequence"/>
</dbReference>
<dbReference type="GO" id="GO:0022857">
    <property type="term" value="F:transmembrane transporter activity"/>
    <property type="evidence" value="ECO:0007669"/>
    <property type="project" value="InterPro"/>
</dbReference>
<feature type="transmembrane region" description="Helical" evidence="7">
    <location>
        <begin position="263"/>
        <end position="282"/>
    </location>
</feature>
<dbReference type="SUPFAM" id="SSF103473">
    <property type="entry name" value="MFS general substrate transporter"/>
    <property type="match status" value="1"/>
</dbReference>
<dbReference type="EMBL" id="JAPYYP010000012">
    <property type="protein sequence ID" value="MDA5108948.1"/>
    <property type="molecule type" value="Genomic_DNA"/>
</dbReference>
<feature type="transmembrane region" description="Helical" evidence="7">
    <location>
        <begin position="377"/>
        <end position="398"/>
    </location>
</feature>
<evidence type="ECO:0000256" key="2">
    <source>
        <dbReference type="ARBA" id="ARBA00022448"/>
    </source>
</evidence>
<evidence type="ECO:0000256" key="6">
    <source>
        <dbReference type="ARBA" id="ARBA00023136"/>
    </source>
</evidence>
<dbReference type="CDD" id="cd06173">
    <property type="entry name" value="MFS_MefA_like"/>
    <property type="match status" value="1"/>
</dbReference>
<evidence type="ECO:0000256" key="1">
    <source>
        <dbReference type="ARBA" id="ARBA00004651"/>
    </source>
</evidence>
<protein>
    <submittedName>
        <fullName evidence="8">MFS transporter</fullName>
    </submittedName>
</protein>
<sequence length="413" mass="44036">MTSSLLLRQANFRRLLLANFFSGVGDWFNSVAVLSLLLEITGTAMAVGITLALRTLPYLVFGPLGGMLADRFNRKAVMVACDLVRAVIALCFLFVSSADDVWIVYAGTFALVAFSALYNPARISLIPDVVERDQLLSANALEESVFGIVMAAGSLVGGVFAAYWGTDAAFVCNSLSFLLSAALILRISLPPRSSGVRREADKEERKANEPSYRDLFSLIRQTPLVLYTLLMTTLWPIGGGILNVLISVYAYQVFAAGKSGVGLLYGAIGLGFIVGGVAADLLKRRPYHMASCSLAVEGFAHVLTSFAPTIYLAAACYALSTVAGGMGNASLRTLLMRHLDNAYHGRVFALESTISSVLIGLSMLVGGWLLTVFEPRLLGFAAGLLITLCSLILGVLIWQASRTADSAAPAQPD</sequence>
<dbReference type="InterPro" id="IPR011701">
    <property type="entry name" value="MFS"/>
</dbReference>
<evidence type="ECO:0000256" key="7">
    <source>
        <dbReference type="SAM" id="Phobius"/>
    </source>
</evidence>
<dbReference type="PANTHER" id="PTHR43266:SF10">
    <property type="entry name" value="BACILYSIN EXPORTER BACE-RELATED"/>
    <property type="match status" value="1"/>
</dbReference>
<feature type="transmembrane region" description="Helical" evidence="7">
    <location>
        <begin position="140"/>
        <end position="162"/>
    </location>
</feature>
<dbReference type="GO" id="GO:0005886">
    <property type="term" value="C:plasma membrane"/>
    <property type="evidence" value="ECO:0007669"/>
    <property type="project" value="UniProtKB-SubCell"/>
</dbReference>
<reference evidence="8" key="1">
    <citation type="submission" date="2022-12" db="EMBL/GenBank/DDBJ databases">
        <title>Draft genome sequence of the thermophilic strain Brevibacillus thermoruber HT42, isolated from Los Humeros, Puebla, Mexico, with biotechnological potential.</title>
        <authorList>
            <person name="Lara Sanchez J."/>
            <person name="Solis Palacios R."/>
            <person name="Bustos Baena A.S."/>
            <person name="Ruz Baez A.E."/>
            <person name="Espinosa Luna G."/>
            <person name="Oliart Ros R.M."/>
        </authorList>
    </citation>
    <scope>NUCLEOTIDE SEQUENCE</scope>
    <source>
        <strain evidence="8">HT42</strain>
    </source>
</reference>
<evidence type="ECO:0000313" key="8">
    <source>
        <dbReference type="EMBL" id="MDA5108948.1"/>
    </source>
</evidence>
<dbReference type="InterPro" id="IPR036259">
    <property type="entry name" value="MFS_trans_sf"/>
</dbReference>
<gene>
    <name evidence="8" type="ORF">O3V59_11300</name>
</gene>
<feature type="transmembrane region" description="Helical" evidence="7">
    <location>
        <begin position="44"/>
        <end position="64"/>
    </location>
</feature>
<keyword evidence="5 7" id="KW-1133">Transmembrane helix</keyword>
<feature type="transmembrane region" description="Helical" evidence="7">
    <location>
        <begin position="347"/>
        <end position="371"/>
    </location>
</feature>
<comment type="subcellular location">
    <subcellularLocation>
        <location evidence="1">Cell membrane</location>
        <topology evidence="1">Multi-pass membrane protein</topology>
    </subcellularLocation>
</comment>
<dbReference type="PANTHER" id="PTHR43266">
    <property type="entry name" value="MACROLIDE-EFFLUX PROTEIN"/>
    <property type="match status" value="1"/>
</dbReference>
<organism evidence="8 9">
    <name type="scientific">Brevibacillus thermoruber</name>
    <dbReference type="NCBI Taxonomy" id="33942"/>
    <lineage>
        <taxon>Bacteria</taxon>
        <taxon>Bacillati</taxon>
        <taxon>Bacillota</taxon>
        <taxon>Bacilli</taxon>
        <taxon>Bacillales</taxon>
        <taxon>Paenibacillaceae</taxon>
        <taxon>Brevibacillus</taxon>
    </lineage>
</organism>
<keyword evidence="6 7" id="KW-0472">Membrane</keyword>
<evidence type="ECO:0000256" key="5">
    <source>
        <dbReference type="ARBA" id="ARBA00022989"/>
    </source>
</evidence>